<organism evidence="1 2">
    <name type="scientific">Comamonas testosteroni</name>
    <name type="common">Pseudomonas testosteroni</name>
    <dbReference type="NCBI Taxonomy" id="285"/>
    <lineage>
        <taxon>Bacteria</taxon>
        <taxon>Pseudomonadati</taxon>
        <taxon>Pseudomonadota</taxon>
        <taxon>Betaproteobacteria</taxon>
        <taxon>Burkholderiales</taxon>
        <taxon>Comamonadaceae</taxon>
        <taxon>Comamonas</taxon>
    </lineage>
</organism>
<comment type="caution">
    <text evidence="1">The sequence shown here is derived from an EMBL/GenBank/DDBJ whole genome shotgun (WGS) entry which is preliminary data.</text>
</comment>
<accession>A0A096GLP3</accession>
<evidence type="ECO:0000313" key="1">
    <source>
        <dbReference type="EMBL" id="KGH26100.1"/>
    </source>
</evidence>
<dbReference type="AlphaFoldDB" id="A0A096GLP3"/>
<reference evidence="1 2" key="1">
    <citation type="submission" date="2013-09" db="EMBL/GenBank/DDBJ databases">
        <title>High correlation between genotypes and phenotypes of environmental bacteria Comamonas testosteroni strains.</title>
        <authorList>
            <person name="Liu L."/>
            <person name="Zhu W."/>
            <person name="Xia X."/>
            <person name="Xu B."/>
            <person name="Luo M."/>
            <person name="Wang G."/>
        </authorList>
    </citation>
    <scope>NUCLEOTIDE SEQUENCE [LARGE SCALE GENOMIC DNA]</scope>
    <source>
        <strain evidence="1 2">JL40</strain>
    </source>
</reference>
<name>A0A096GLP3_COMTE</name>
<dbReference type="EMBL" id="AWOR01000075">
    <property type="protein sequence ID" value="KGH26100.1"/>
    <property type="molecule type" value="Genomic_DNA"/>
</dbReference>
<protein>
    <submittedName>
        <fullName evidence="1">Phosphate ABC transporter substrate-binding protein</fullName>
    </submittedName>
</protein>
<dbReference type="Proteomes" id="UP000029553">
    <property type="component" value="Unassembled WGS sequence"/>
</dbReference>
<sequence length="284" mass="31306">MAWVSSCASAERQEKDMTLIANARMYSVGEQAAADWKQLMAWVLKQAQLEWDVIDYPAPAPLSELWARSDLGLVMMCGLPFSMHDHRPEIIAAPVPVADRYGRRPVYFTDIVIRADSQWQTLEDSFGGILGFTLEDSMSGGVALRHHLAPLRAQRGSRLYRKAEGGLVNARGVIDALIAGRIDVGPLDSYYHELLQSYEPDYASQVRTIATTQAFPIPPLIATAELNPEQLKRLQAALSSTASAPEVAGLMKRLLITGFTVPLASDYDSLATLARQPLPHFEDI</sequence>
<dbReference type="Pfam" id="PF12974">
    <property type="entry name" value="Phosphonate-bd"/>
    <property type="match status" value="1"/>
</dbReference>
<dbReference type="PANTHER" id="PTHR35841:SF1">
    <property type="entry name" value="PHOSPHONATES-BINDING PERIPLASMIC PROTEIN"/>
    <property type="match status" value="1"/>
</dbReference>
<evidence type="ECO:0000313" key="2">
    <source>
        <dbReference type="Proteomes" id="UP000029553"/>
    </source>
</evidence>
<proteinExistence type="predicted"/>
<dbReference type="Gene3D" id="3.40.190.10">
    <property type="entry name" value="Periplasmic binding protein-like II"/>
    <property type="match status" value="2"/>
</dbReference>
<gene>
    <name evidence="1" type="ORF">P353_22960</name>
</gene>
<dbReference type="PANTHER" id="PTHR35841">
    <property type="entry name" value="PHOSPHONATES-BINDING PERIPLASMIC PROTEIN"/>
    <property type="match status" value="1"/>
</dbReference>